<proteinExistence type="predicted"/>
<gene>
    <name evidence="1" type="ORF">S12H4_52891</name>
</gene>
<accession>X1U1X3</accession>
<reference evidence="1" key="1">
    <citation type="journal article" date="2014" name="Front. Microbiol.">
        <title>High frequency of phylogenetically diverse reductive dehalogenase-homologous genes in deep subseafloor sedimentary metagenomes.</title>
        <authorList>
            <person name="Kawai M."/>
            <person name="Futagami T."/>
            <person name="Toyoda A."/>
            <person name="Takaki Y."/>
            <person name="Nishi S."/>
            <person name="Hori S."/>
            <person name="Arai W."/>
            <person name="Tsubouchi T."/>
            <person name="Morono Y."/>
            <person name="Uchiyama I."/>
            <person name="Ito T."/>
            <person name="Fujiyama A."/>
            <person name="Inagaki F."/>
            <person name="Takami H."/>
        </authorList>
    </citation>
    <scope>NUCLEOTIDE SEQUENCE</scope>
    <source>
        <strain evidence="1">Expedition CK06-06</strain>
    </source>
</reference>
<dbReference type="EMBL" id="BARW01033602">
    <property type="protein sequence ID" value="GAJ11548.1"/>
    <property type="molecule type" value="Genomic_DNA"/>
</dbReference>
<dbReference type="AlphaFoldDB" id="X1U1X3"/>
<comment type="caution">
    <text evidence="1">The sequence shown here is derived from an EMBL/GenBank/DDBJ whole genome shotgun (WGS) entry which is preliminary data.</text>
</comment>
<evidence type="ECO:0000313" key="1">
    <source>
        <dbReference type="EMBL" id="GAJ11548.1"/>
    </source>
</evidence>
<organism evidence="1">
    <name type="scientific">marine sediment metagenome</name>
    <dbReference type="NCBI Taxonomy" id="412755"/>
    <lineage>
        <taxon>unclassified sequences</taxon>
        <taxon>metagenomes</taxon>
        <taxon>ecological metagenomes</taxon>
    </lineage>
</organism>
<protein>
    <submittedName>
        <fullName evidence="1">Uncharacterized protein</fullName>
    </submittedName>
</protein>
<name>X1U1X3_9ZZZZ</name>
<sequence>MEFHNVKLLPKGLPEIIAQFVPYEIYPDTKVVAYPRKESSVLTSWQLSVCQ</sequence>